<protein>
    <submittedName>
        <fullName evidence="2">NACHT domain-containing protein</fullName>
    </submittedName>
</protein>
<dbReference type="EMBL" id="QKTX01000020">
    <property type="protein sequence ID" value="PZV77546.1"/>
    <property type="molecule type" value="Genomic_DNA"/>
</dbReference>
<gene>
    <name evidence="2" type="ORF">CLV31_12014</name>
</gene>
<feature type="domain" description="NACHT" evidence="1">
    <location>
        <begin position="229"/>
        <end position="378"/>
    </location>
</feature>
<name>A0A326RK85_9BACT</name>
<dbReference type="InterPro" id="IPR027417">
    <property type="entry name" value="P-loop_NTPase"/>
</dbReference>
<dbReference type="RefSeq" id="WP_111394772.1">
    <property type="nucleotide sequence ID" value="NZ_QKTX01000020.1"/>
</dbReference>
<organism evidence="2 3">
    <name type="scientific">Algoriphagus aquaeductus</name>
    <dbReference type="NCBI Taxonomy" id="475299"/>
    <lineage>
        <taxon>Bacteria</taxon>
        <taxon>Pseudomonadati</taxon>
        <taxon>Bacteroidota</taxon>
        <taxon>Cytophagia</taxon>
        <taxon>Cytophagales</taxon>
        <taxon>Cyclobacteriaceae</taxon>
        <taxon>Algoriphagus</taxon>
    </lineage>
</organism>
<dbReference type="InterPro" id="IPR007111">
    <property type="entry name" value="NACHT_NTPase"/>
</dbReference>
<keyword evidence="3" id="KW-1185">Reference proteome</keyword>
<dbReference type="Pfam" id="PF05729">
    <property type="entry name" value="NACHT"/>
    <property type="match status" value="1"/>
</dbReference>
<sequence>MMDEWISLVNRYTTSGARSKFEDICTTLFKHKFKGECVKSVRVDIGDGGVDVFIGDIQNQPIKVIQCKFFVNGFEESQKAQVRKSFKTAIGSSDFKVSNWILCLPGKLSIQEHKWWASWKHRQINTFGLPNDCIKLMDGADLIDELKTFGLYDEAFEIEIKNAVRDIHSAVVGKKFDLNQEILSASNYVRNLKNYFSKNKLAHVERQAVQEIVTWVKRDLPGKEILEKMLVVKGKKGVGKTTILHDVYYQLANENEYNVLAIKCDQFYDVNLDGLAKQLFTDLASFNELFNTLRDKGEKFVVVLDQLDALSQTLSSDRRWLKTYIKLIQELLKLPNARIIISTRSFDLDYDADLRKFNDTHVIKQIEVGKLSETEVTDILKLLKLETKNKLLIELLTIPYNLELFTKIPNLEQLLQKQSRISLTKLYSELWSQVMIPRELLLTECLNAIVKRMYEQHPNLIELKYLEEFKPEISYLVSHEILVQNESKLSFFHQSFYEYYLARWFVISDRKLIDYIFEEGQNLYIRSLIKTVIEYLREADHKKYIELYKNIIDHDQIRYHIKYLFILELGLVENPSQKEKELVCDMLANEYGKLFLDLFNSKGWIEFFISNHLLYGNQNDVFRILYRNINHNAKLVLDHLENGNFGEKNKFIADIIPSVKNWDAKLLPYFDNYFLYDENTELWYFETLKKIAPFNLEYVFGKLKPVILKTKSRTKRFRFDHRFDRIIDNLYQQNPQKTAEFLLSVQLEILEETKHAYYFEYLGITSELLGSYQLDNGLLYKDSEDEKSIDFYLLKYYSTCERKVLKELIQKHSSTNYVALLTLLTKLMRDRSSEFIEEIYQLLLIIEAKNGLMGEDDFFQLNIRRMIAKAISLFDLRQYQRVKKLLLNITHPYEIWKYEENGKKKFSLTIGRKKYLFLKALPEIVLEKDRELKLIYIVLERRFGRIDHNRALDSGNSRFGGVGSPLSNANFNKFSYDAWLKSMRKIDEDFKSADFFKGGILELSRSFESVVERRPEHFCNFIGQLFNEKGISYRYISHGISALIKAKYNPKEVANLVRREIKLSLNREFTLYVTWHIKYLIDTKQVTEDIKDFLIGIAKSEGYRDDLLNPNHPISDFINTPRGSAIYNLFYLFDYPNYKEDVLSTIEFAIDPKNNPSTTILAGVMFHLAYLNHFDIERSFVIFKKLIAQKDSRVLECSINPAQYFNNKFHDRMGFYFEEMLLHEELYDKCYFFVNSWLFDHINDFKMYDRFMGLGQKAIECAIEVAESFLIKDGIVDQRSVQVLERCLSHNEFDLSHEFSGLVLRVFKIENFGELYSFMEKYIATNQFSNDPRYLLEFLTECSSLYPKECLDLLVKMNIPDKVDISKKAYSGDEPLILVLAIYSRLRLEPFKYREEQKTALDCFDRLLGIPSIRYKALEAMENVLN</sequence>
<evidence type="ECO:0000313" key="3">
    <source>
        <dbReference type="Proteomes" id="UP000248917"/>
    </source>
</evidence>
<evidence type="ECO:0000259" key="1">
    <source>
        <dbReference type="Pfam" id="PF05729"/>
    </source>
</evidence>
<dbReference type="OrthoDB" id="811374at2"/>
<dbReference type="Gene3D" id="3.40.50.300">
    <property type="entry name" value="P-loop containing nucleotide triphosphate hydrolases"/>
    <property type="match status" value="1"/>
</dbReference>
<reference evidence="2 3" key="1">
    <citation type="submission" date="2018-06" db="EMBL/GenBank/DDBJ databases">
        <title>Genomic Encyclopedia of Archaeal and Bacterial Type Strains, Phase II (KMG-II): from individual species to whole genera.</title>
        <authorList>
            <person name="Goeker M."/>
        </authorList>
    </citation>
    <scope>NUCLEOTIDE SEQUENCE [LARGE SCALE GENOMIC DNA]</scope>
    <source>
        <strain evidence="2 3">T4</strain>
    </source>
</reference>
<evidence type="ECO:0000313" key="2">
    <source>
        <dbReference type="EMBL" id="PZV77546.1"/>
    </source>
</evidence>
<dbReference type="Proteomes" id="UP000248917">
    <property type="component" value="Unassembled WGS sequence"/>
</dbReference>
<comment type="caution">
    <text evidence="2">The sequence shown here is derived from an EMBL/GenBank/DDBJ whole genome shotgun (WGS) entry which is preliminary data.</text>
</comment>
<dbReference type="SUPFAM" id="SSF52540">
    <property type="entry name" value="P-loop containing nucleoside triphosphate hydrolases"/>
    <property type="match status" value="1"/>
</dbReference>
<accession>A0A326RK85</accession>
<proteinExistence type="predicted"/>